<protein>
    <submittedName>
        <fullName evidence="2">Uncharacterized protein</fullName>
    </submittedName>
</protein>
<comment type="caution">
    <text evidence="2">The sequence shown here is derived from an EMBL/GenBank/DDBJ whole genome shotgun (WGS) entry which is preliminary data.</text>
</comment>
<evidence type="ECO:0000256" key="1">
    <source>
        <dbReference type="SAM" id="MobiDB-lite"/>
    </source>
</evidence>
<proteinExistence type="predicted"/>
<dbReference type="EMBL" id="AVOT02047422">
    <property type="protein sequence ID" value="MBW0542722.1"/>
    <property type="molecule type" value="Genomic_DNA"/>
</dbReference>
<dbReference type="AlphaFoldDB" id="A0A9Q3FQF5"/>
<feature type="region of interest" description="Disordered" evidence="1">
    <location>
        <begin position="89"/>
        <end position="128"/>
    </location>
</feature>
<reference evidence="2" key="1">
    <citation type="submission" date="2021-03" db="EMBL/GenBank/DDBJ databases">
        <title>Draft genome sequence of rust myrtle Austropuccinia psidii MF-1, a brazilian biotype.</title>
        <authorList>
            <person name="Quecine M.C."/>
            <person name="Pachon D.M.R."/>
            <person name="Bonatelli M.L."/>
            <person name="Correr F.H."/>
            <person name="Franceschini L.M."/>
            <person name="Leite T.F."/>
            <person name="Margarido G.R.A."/>
            <person name="Almeida C.A."/>
            <person name="Ferrarezi J.A."/>
            <person name="Labate C.A."/>
        </authorList>
    </citation>
    <scope>NUCLEOTIDE SEQUENCE</scope>
    <source>
        <strain evidence="2">MF-1</strain>
    </source>
</reference>
<dbReference type="Proteomes" id="UP000765509">
    <property type="component" value="Unassembled WGS sequence"/>
</dbReference>
<evidence type="ECO:0000313" key="3">
    <source>
        <dbReference type="Proteomes" id="UP000765509"/>
    </source>
</evidence>
<gene>
    <name evidence="2" type="ORF">O181_082437</name>
</gene>
<evidence type="ECO:0000313" key="2">
    <source>
        <dbReference type="EMBL" id="MBW0542722.1"/>
    </source>
</evidence>
<sequence>MNRDITPTQNEHNVVTPEKNAINCQCNQIFTLDDLANTLKDVRKRKNIVNHSPYKSRSFKKKQPFRVKIKDKPKERVAEVTKNKTSCHNFGSTDHYANNFPKGKKKVSDIEQVPEEESPTKDSSSDSMVNAIIENSDDSQDPREEFLVDWQEETPLEIQDIQLEAEIPQDTANKSLCKHTQYAQTFQVTSPRAMAYIHGSATKMSLFIDNTQHPLWYSIPFYQFQEFFQKLTVGRSRSN</sequence>
<name>A0A9Q3FQF5_9BASI</name>
<organism evidence="2 3">
    <name type="scientific">Austropuccinia psidii MF-1</name>
    <dbReference type="NCBI Taxonomy" id="1389203"/>
    <lineage>
        <taxon>Eukaryota</taxon>
        <taxon>Fungi</taxon>
        <taxon>Dikarya</taxon>
        <taxon>Basidiomycota</taxon>
        <taxon>Pucciniomycotina</taxon>
        <taxon>Pucciniomycetes</taxon>
        <taxon>Pucciniales</taxon>
        <taxon>Sphaerophragmiaceae</taxon>
        <taxon>Austropuccinia</taxon>
    </lineage>
</organism>
<accession>A0A9Q3FQF5</accession>
<keyword evidence="3" id="KW-1185">Reference proteome</keyword>